<name>A0A0R3UPB2_MESCO</name>
<protein>
    <submittedName>
        <fullName evidence="1 3">Uncharacterized protein</fullName>
    </submittedName>
</protein>
<keyword evidence="2" id="KW-1185">Reference proteome</keyword>
<dbReference type="AlphaFoldDB" id="A0A0R3UPB2"/>
<reference evidence="3" key="1">
    <citation type="submission" date="2017-02" db="UniProtKB">
        <authorList>
            <consortium name="WormBaseParasite"/>
        </authorList>
    </citation>
    <scope>IDENTIFICATION</scope>
</reference>
<organism evidence="3">
    <name type="scientific">Mesocestoides corti</name>
    <name type="common">Flatworm</name>
    <dbReference type="NCBI Taxonomy" id="53468"/>
    <lineage>
        <taxon>Eukaryota</taxon>
        <taxon>Metazoa</taxon>
        <taxon>Spiralia</taxon>
        <taxon>Lophotrochozoa</taxon>
        <taxon>Platyhelminthes</taxon>
        <taxon>Cestoda</taxon>
        <taxon>Eucestoda</taxon>
        <taxon>Cyclophyllidea</taxon>
        <taxon>Mesocestoididae</taxon>
        <taxon>Mesocestoides</taxon>
    </lineage>
</organism>
<evidence type="ECO:0000313" key="2">
    <source>
        <dbReference type="Proteomes" id="UP000267029"/>
    </source>
</evidence>
<evidence type="ECO:0000313" key="3">
    <source>
        <dbReference type="WBParaSite" id="MCOS_0000968101-mRNA-1"/>
    </source>
</evidence>
<sequence length="104" mass="11760">MPIFQAKVDCKSLPENLSTSKASAEQLNDFTEWRVTSYIVSSYEAVIKRVQVHNCRDHRQTSGECAVDNALRRNASLQMSTSGSVLGATWMEPDRLNRKRNQLS</sequence>
<dbReference type="Proteomes" id="UP000267029">
    <property type="component" value="Unassembled WGS sequence"/>
</dbReference>
<proteinExistence type="predicted"/>
<evidence type="ECO:0000313" key="1">
    <source>
        <dbReference type="EMBL" id="VDD83679.1"/>
    </source>
</evidence>
<gene>
    <name evidence="1" type="ORF">MCOS_LOCUS9682</name>
</gene>
<dbReference type="WBParaSite" id="MCOS_0000968101-mRNA-1">
    <property type="protein sequence ID" value="MCOS_0000968101-mRNA-1"/>
    <property type="gene ID" value="MCOS_0000968101"/>
</dbReference>
<accession>A0A0R3UPB2</accession>
<dbReference type="EMBL" id="UXSR01005802">
    <property type="protein sequence ID" value="VDD83679.1"/>
    <property type="molecule type" value="Genomic_DNA"/>
</dbReference>
<reference evidence="1 2" key="2">
    <citation type="submission" date="2018-10" db="EMBL/GenBank/DDBJ databases">
        <authorList>
            <consortium name="Pathogen Informatics"/>
        </authorList>
    </citation>
    <scope>NUCLEOTIDE SEQUENCE [LARGE SCALE GENOMIC DNA]</scope>
</reference>